<evidence type="ECO:0008006" key="3">
    <source>
        <dbReference type="Google" id="ProtNLM"/>
    </source>
</evidence>
<proteinExistence type="predicted"/>
<dbReference type="EMBL" id="FQTY01000002">
    <property type="protein sequence ID" value="SHE42502.1"/>
    <property type="molecule type" value="Genomic_DNA"/>
</dbReference>
<reference evidence="2" key="1">
    <citation type="submission" date="2016-11" db="EMBL/GenBank/DDBJ databases">
        <authorList>
            <person name="Varghese N."/>
            <person name="Submissions S."/>
        </authorList>
    </citation>
    <scope>NUCLEOTIDE SEQUENCE [LARGE SCALE GENOMIC DNA]</scope>
    <source>
        <strain evidence="2">DSM 18095</strain>
    </source>
</reference>
<accession>A0A1M4TDB5</accession>
<gene>
    <name evidence="1" type="ORF">SAMN02745784_00624</name>
</gene>
<dbReference type="GeneID" id="90996520"/>
<dbReference type="RefSeq" id="WP_072973057.1">
    <property type="nucleotide sequence ID" value="NZ_FQTY01000002.1"/>
</dbReference>
<name>A0A1M4TDB5_9FIRM</name>
<dbReference type="Proteomes" id="UP000184114">
    <property type="component" value="Unassembled WGS sequence"/>
</dbReference>
<dbReference type="STRING" id="1123404.SAMN02745784_00624"/>
<protein>
    <recommendedName>
        <fullName evidence="3">Alcohol acetyltransferase</fullName>
    </recommendedName>
</protein>
<keyword evidence="2" id="KW-1185">Reference proteome</keyword>
<dbReference type="AlphaFoldDB" id="A0A1M4TDB5"/>
<sequence length="422" mass="49297">MKQQKEIKWTKLDNASKLFPAIANNKDTKVFRLSCELYEDVDPIVLQKSLDLTIESFPLYKSVLRRGAFWYYFEYSDIKPTVNIEDTPLCAPIYIKNQKNLLFRVSYYNKRINVEIFHSLTDGAGLIWFMEILIYHYMTIKYKDIFKNNMPKLNHKASISQKLDDSFWKNYNGEDSPHKIKGRKYSNAYYIKGSRITENRMMLIEGAMSVKSVLDIAHEYNTTLTVFLASLLIYSIYKEMPANRKKRPIVLSVPINLRPYYASATARNFFSTMDVGYSFANGNADFKEIIDSVNESFKRGLTKEQLDRKLNHLMSLEKNPFTRIIPLPLKDLFLRIANRLNDKKVTSSISNVGKIIMPKEFDSYIRQFSICVSARRPLVTLCTYGDRMVISFTSPFEETDIQKTFFQFLSEREIEIEITSNL</sequence>
<evidence type="ECO:0000313" key="2">
    <source>
        <dbReference type="Proteomes" id="UP000184114"/>
    </source>
</evidence>
<evidence type="ECO:0000313" key="1">
    <source>
        <dbReference type="EMBL" id="SHE42502.1"/>
    </source>
</evidence>
<organism evidence="1 2">
    <name type="scientific">Tissierella praeacuta DSM 18095</name>
    <dbReference type="NCBI Taxonomy" id="1123404"/>
    <lineage>
        <taxon>Bacteria</taxon>
        <taxon>Bacillati</taxon>
        <taxon>Bacillota</taxon>
        <taxon>Tissierellia</taxon>
        <taxon>Tissierellales</taxon>
        <taxon>Tissierellaceae</taxon>
        <taxon>Tissierella</taxon>
    </lineage>
</organism>